<dbReference type="Gene3D" id="3.40.50.720">
    <property type="entry name" value="NAD(P)-binding Rossmann-like Domain"/>
    <property type="match status" value="1"/>
</dbReference>
<feature type="binding site" evidence="7">
    <location>
        <position position="46"/>
    </location>
    <ligand>
        <name>FAD</name>
        <dbReference type="ChEBI" id="CHEBI:57692"/>
    </ligand>
</feature>
<reference evidence="10 11" key="1">
    <citation type="submission" date="2020-08" db="EMBL/GenBank/DDBJ databases">
        <title>Genomic Encyclopedia of Type Strains, Phase IV (KMG-IV): sequencing the most valuable type-strain genomes for metagenomic binning, comparative biology and taxonomic classification.</title>
        <authorList>
            <person name="Goeker M."/>
        </authorList>
    </citation>
    <scope>NUCLEOTIDE SEQUENCE [LARGE SCALE GENOMIC DNA]</scope>
    <source>
        <strain evidence="10 11">DSM 11590</strain>
    </source>
</reference>
<evidence type="ECO:0000259" key="9">
    <source>
        <dbReference type="Pfam" id="PF07992"/>
    </source>
</evidence>
<feature type="binding site" evidence="7">
    <location>
        <position position="82"/>
    </location>
    <ligand>
        <name>FAD</name>
        <dbReference type="ChEBI" id="CHEBI:57692"/>
    </ligand>
</feature>
<keyword evidence="5 8" id="KW-0521">NADP</keyword>
<evidence type="ECO:0000256" key="4">
    <source>
        <dbReference type="ARBA" id="ARBA00022827"/>
    </source>
</evidence>
<feature type="binding site" evidence="7">
    <location>
        <begin position="358"/>
        <end position="360"/>
    </location>
    <ligand>
        <name>FAD</name>
        <dbReference type="ChEBI" id="CHEBI:57692"/>
    </ligand>
</feature>
<dbReference type="RefSeq" id="WP_184263738.1">
    <property type="nucleotide sequence ID" value="NZ_JACIIX010000008.1"/>
</dbReference>
<evidence type="ECO:0000256" key="1">
    <source>
        <dbReference type="ARBA" id="ARBA00001974"/>
    </source>
</evidence>
<organism evidence="10 11">
    <name type="scientific">Novispirillum itersonii</name>
    <name type="common">Aquaspirillum itersonii</name>
    <dbReference type="NCBI Taxonomy" id="189"/>
    <lineage>
        <taxon>Bacteria</taxon>
        <taxon>Pseudomonadati</taxon>
        <taxon>Pseudomonadota</taxon>
        <taxon>Alphaproteobacteria</taxon>
        <taxon>Rhodospirillales</taxon>
        <taxon>Novispirillaceae</taxon>
        <taxon>Novispirillum</taxon>
    </lineage>
</organism>
<evidence type="ECO:0000256" key="7">
    <source>
        <dbReference type="PIRSR" id="PIRSR000362-1"/>
    </source>
</evidence>
<feature type="binding site" evidence="8">
    <location>
        <begin position="152"/>
        <end position="155"/>
    </location>
    <ligand>
        <name>NADP(+)</name>
        <dbReference type="ChEBI" id="CHEBI:58349"/>
    </ligand>
</feature>
<dbReference type="PANTHER" id="PTHR48467">
    <property type="entry name" value="GLUTAMATE SYNTHASE 1 [NADH], CHLOROPLASTIC-LIKE"/>
    <property type="match status" value="1"/>
</dbReference>
<evidence type="ECO:0000313" key="10">
    <source>
        <dbReference type="EMBL" id="MBB6210923.1"/>
    </source>
</evidence>
<dbReference type="Pfam" id="PF07992">
    <property type="entry name" value="Pyr_redox_2"/>
    <property type="match status" value="1"/>
</dbReference>
<dbReference type="InterPro" id="IPR055275">
    <property type="entry name" value="Ferredox_Rdtase"/>
</dbReference>
<dbReference type="PANTHER" id="PTHR48467:SF1">
    <property type="entry name" value="GLUTAMATE SYNTHASE 1 [NADH], CHLOROPLASTIC-LIKE"/>
    <property type="match status" value="1"/>
</dbReference>
<dbReference type="Proteomes" id="UP000544872">
    <property type="component" value="Unassembled WGS sequence"/>
</dbReference>
<dbReference type="EC" id="1.18.1.2" evidence="10"/>
<comment type="caution">
    <text evidence="10">The sequence shown here is derived from an EMBL/GenBank/DDBJ whole genome shotgun (WGS) entry which is preliminary data.</text>
</comment>
<feature type="binding site" evidence="8">
    <location>
        <position position="358"/>
    </location>
    <ligand>
        <name>NADP(+)</name>
        <dbReference type="ChEBI" id="CHEBI:58349"/>
    </ligand>
</feature>
<protein>
    <submittedName>
        <fullName evidence="10">Ferredoxin--NADP+ reductase</fullName>
        <ecNumber evidence="10">1.18.1.2</ecNumber>
    </submittedName>
</protein>
<gene>
    <name evidence="10" type="ORF">FHS48_002353</name>
</gene>
<comment type="cofactor">
    <cofactor evidence="1 7">
        <name>FAD</name>
        <dbReference type="ChEBI" id="CHEBI:57692"/>
    </cofactor>
</comment>
<accession>A0A7W9ZG91</accession>
<dbReference type="AlphaFoldDB" id="A0A7W9ZG91"/>
<keyword evidence="3" id="KW-0285">Flavoprotein</keyword>
<evidence type="ECO:0000256" key="5">
    <source>
        <dbReference type="ARBA" id="ARBA00022857"/>
    </source>
</evidence>
<keyword evidence="4 7" id="KW-0274">FAD</keyword>
<dbReference type="InterPro" id="IPR036188">
    <property type="entry name" value="FAD/NAD-bd_sf"/>
</dbReference>
<proteinExistence type="inferred from homology"/>
<feature type="binding site" evidence="7">
    <location>
        <position position="351"/>
    </location>
    <ligand>
        <name>FAD</name>
        <dbReference type="ChEBI" id="CHEBI:57692"/>
    </ligand>
</feature>
<dbReference type="InterPro" id="IPR021163">
    <property type="entry name" value="Ferredox_Rdtase_adrenod"/>
</dbReference>
<keyword evidence="6 10" id="KW-0560">Oxidoreductase</keyword>
<evidence type="ECO:0000256" key="8">
    <source>
        <dbReference type="PIRSR" id="PIRSR000362-2"/>
    </source>
</evidence>
<dbReference type="Gene3D" id="3.50.50.60">
    <property type="entry name" value="FAD/NAD(P)-binding domain"/>
    <property type="match status" value="1"/>
</dbReference>
<dbReference type="PRINTS" id="PR00419">
    <property type="entry name" value="ADXRDTASE"/>
</dbReference>
<feature type="binding site" evidence="8">
    <location>
        <begin position="196"/>
        <end position="197"/>
    </location>
    <ligand>
        <name>NADP(+)</name>
        <dbReference type="ChEBI" id="CHEBI:58349"/>
    </ligand>
</feature>
<sequence length="440" mass="46021">MTDTTPLAVCVVGSGPSGLYAADHIARKRPDCRIDVIDRLPTPFGLVRAGVAPDHQGTKNIVRQFERGFAKGSQRFLGNISVGKDVSAAELADLYDAVIYATGAPLDRPLGIPGQDLAGVYGSAAFVGWYNGHPDHATLAPRLGRGIAVIGNGNVALDVARILAKTRAEMTGADLCAHAQDAIEAAPITDLYIIGRRGPLEASFTPPELGELGHLNRACPVIDPTVLAGVTAEAVADPKDQKVKEKNLEILTGFVTADQDKPVRVHLLFCAAPKEILGVDGAVSGLRLERTRLVNGQAEPTGETFDLAVETIISAIGYRSATIDGVPLDDRRGIIANTDGSVAPGIFTVGWAKRGPSGVIPSNRSDSIAVADQVLAWLDTCSGGKTGPDGLDALLATRAAARVDFDGWQKINAAEQARASDGKPREKLTSIPEMLAVAAG</sequence>
<feature type="binding site" evidence="8">
    <location>
        <position position="208"/>
    </location>
    <ligand>
        <name>NADP(+)</name>
        <dbReference type="ChEBI" id="CHEBI:58349"/>
    </ligand>
</feature>
<dbReference type="InterPro" id="IPR023753">
    <property type="entry name" value="FAD/NAD-binding_dom"/>
</dbReference>
<feature type="binding site" evidence="7">
    <location>
        <position position="17"/>
    </location>
    <ligand>
        <name>FAD</name>
        <dbReference type="ChEBI" id="CHEBI:57692"/>
    </ligand>
</feature>
<evidence type="ECO:0000256" key="3">
    <source>
        <dbReference type="ARBA" id="ARBA00022630"/>
    </source>
</evidence>
<dbReference type="SUPFAM" id="SSF51971">
    <property type="entry name" value="Nucleotide-binding domain"/>
    <property type="match status" value="1"/>
</dbReference>
<comment type="similarity">
    <text evidence="2">Belongs to the ferredoxin--NADP reductase type 1 family.</text>
</comment>
<dbReference type="PIRSF" id="PIRSF000362">
    <property type="entry name" value="FNR"/>
    <property type="match status" value="1"/>
</dbReference>
<dbReference type="GO" id="GO:0004324">
    <property type="term" value="F:ferredoxin-NADP+ reductase activity"/>
    <property type="evidence" value="ECO:0007669"/>
    <property type="project" value="UniProtKB-EC"/>
</dbReference>
<evidence type="ECO:0000313" key="11">
    <source>
        <dbReference type="Proteomes" id="UP000544872"/>
    </source>
</evidence>
<evidence type="ECO:0000256" key="2">
    <source>
        <dbReference type="ARBA" id="ARBA00008312"/>
    </source>
</evidence>
<evidence type="ECO:0000256" key="6">
    <source>
        <dbReference type="ARBA" id="ARBA00023002"/>
    </source>
</evidence>
<feature type="domain" description="FAD/NAD(P)-binding" evidence="9">
    <location>
        <begin position="9"/>
        <end position="171"/>
    </location>
</feature>
<name>A0A7W9ZG91_NOVIT</name>
<dbReference type="EMBL" id="JACIIX010000008">
    <property type="protein sequence ID" value="MBB6210923.1"/>
    <property type="molecule type" value="Genomic_DNA"/>
</dbReference>
<keyword evidence="11" id="KW-1185">Reference proteome</keyword>